<dbReference type="FunFam" id="3.30.200.20:FF:000003">
    <property type="entry name" value="Non-specific serine/threonine protein kinase"/>
    <property type="match status" value="1"/>
</dbReference>
<dbReference type="AlphaFoldDB" id="A0A367KYQ6"/>
<feature type="compositionally biased region" description="Acidic residues" evidence="10">
    <location>
        <begin position="599"/>
        <end position="611"/>
    </location>
</feature>
<dbReference type="PROSITE" id="PS00108">
    <property type="entry name" value="PROTEIN_KINASE_ST"/>
    <property type="match status" value="1"/>
</dbReference>
<proteinExistence type="predicted"/>
<evidence type="ECO:0000256" key="9">
    <source>
        <dbReference type="PROSITE-ProRule" id="PRU10141"/>
    </source>
</evidence>
<evidence type="ECO:0000256" key="4">
    <source>
        <dbReference type="ARBA" id="ARBA00022741"/>
    </source>
</evidence>
<feature type="compositionally biased region" description="Low complexity" evidence="10">
    <location>
        <begin position="498"/>
        <end position="509"/>
    </location>
</feature>
<keyword evidence="14" id="KW-1185">Reference proteome</keyword>
<evidence type="ECO:0000256" key="2">
    <source>
        <dbReference type="ARBA" id="ARBA00022527"/>
    </source>
</evidence>
<feature type="domain" description="Protein kinase" evidence="11">
    <location>
        <begin position="26"/>
        <end position="288"/>
    </location>
</feature>
<dbReference type="InterPro" id="IPR001772">
    <property type="entry name" value="KA1_dom"/>
</dbReference>
<dbReference type="FunFam" id="1.10.510.10:FF:000571">
    <property type="entry name" value="Maternal embryonic leucine zipper kinase"/>
    <property type="match status" value="1"/>
</dbReference>
<dbReference type="STRING" id="4846.A0A367KYQ6"/>
<keyword evidence="2" id="KW-0723">Serine/threonine-protein kinase</keyword>
<dbReference type="GO" id="GO:0005737">
    <property type="term" value="C:cytoplasm"/>
    <property type="evidence" value="ECO:0007669"/>
    <property type="project" value="TreeGrafter"/>
</dbReference>
<keyword evidence="5" id="KW-0418">Kinase</keyword>
<dbReference type="EMBL" id="PJQM01000003">
    <property type="protein sequence ID" value="RCI07316.1"/>
    <property type="molecule type" value="Genomic_DNA"/>
</dbReference>
<feature type="compositionally biased region" description="Basic and acidic residues" evidence="10">
    <location>
        <begin position="546"/>
        <end position="598"/>
    </location>
</feature>
<reference evidence="13 14" key="1">
    <citation type="journal article" date="2018" name="G3 (Bethesda)">
        <title>Phylogenetic and Phylogenomic Definition of Rhizopus Species.</title>
        <authorList>
            <person name="Gryganskyi A.P."/>
            <person name="Golan J."/>
            <person name="Dolatabadi S."/>
            <person name="Mondo S."/>
            <person name="Robb S."/>
            <person name="Idnurm A."/>
            <person name="Muszewska A."/>
            <person name="Steczkiewicz K."/>
            <person name="Masonjones S."/>
            <person name="Liao H.L."/>
            <person name="Gajdeczka M.T."/>
            <person name="Anike F."/>
            <person name="Vuek A."/>
            <person name="Anishchenko I.M."/>
            <person name="Voigt K."/>
            <person name="de Hoog G.S."/>
            <person name="Smith M.E."/>
            <person name="Heitman J."/>
            <person name="Vilgalys R."/>
            <person name="Stajich J.E."/>
        </authorList>
    </citation>
    <scope>NUCLEOTIDE SEQUENCE [LARGE SCALE GENOMIC DNA]</scope>
    <source>
        <strain evidence="13 14">LSU 92-RS-03</strain>
    </source>
</reference>
<gene>
    <name evidence="13" type="ORF">CU098_001492</name>
</gene>
<evidence type="ECO:0000313" key="13">
    <source>
        <dbReference type="EMBL" id="RCI07316.1"/>
    </source>
</evidence>
<comment type="catalytic activity">
    <reaction evidence="7">
        <text>L-threonyl-[protein] + ATP = O-phospho-L-threonyl-[protein] + ADP + H(+)</text>
        <dbReference type="Rhea" id="RHEA:46608"/>
        <dbReference type="Rhea" id="RHEA-COMP:11060"/>
        <dbReference type="Rhea" id="RHEA-COMP:11605"/>
        <dbReference type="ChEBI" id="CHEBI:15378"/>
        <dbReference type="ChEBI" id="CHEBI:30013"/>
        <dbReference type="ChEBI" id="CHEBI:30616"/>
        <dbReference type="ChEBI" id="CHEBI:61977"/>
        <dbReference type="ChEBI" id="CHEBI:456216"/>
        <dbReference type="EC" id="2.7.11.1"/>
    </reaction>
</comment>
<comment type="caution">
    <text evidence="13">The sequence shown here is derived from an EMBL/GenBank/DDBJ whole genome shotgun (WGS) entry which is preliminary data.</text>
</comment>
<feature type="region of interest" description="Disordered" evidence="10">
    <location>
        <begin position="448"/>
        <end position="645"/>
    </location>
</feature>
<feature type="compositionally biased region" description="Basic and acidic residues" evidence="10">
    <location>
        <begin position="612"/>
        <end position="626"/>
    </location>
</feature>
<dbReference type="GO" id="GO:0005524">
    <property type="term" value="F:ATP binding"/>
    <property type="evidence" value="ECO:0007669"/>
    <property type="project" value="UniProtKB-UniRule"/>
</dbReference>
<evidence type="ECO:0000256" key="8">
    <source>
        <dbReference type="ARBA" id="ARBA00048679"/>
    </source>
</evidence>
<dbReference type="GO" id="GO:0106310">
    <property type="term" value="F:protein serine kinase activity"/>
    <property type="evidence" value="ECO:0007669"/>
    <property type="project" value="RHEA"/>
</dbReference>
<dbReference type="InterPro" id="IPR017441">
    <property type="entry name" value="Protein_kinase_ATP_BS"/>
</dbReference>
<protein>
    <recommendedName>
        <fullName evidence="1">non-specific serine/threonine protein kinase</fullName>
        <ecNumber evidence="1">2.7.11.1</ecNumber>
    </recommendedName>
</protein>
<dbReference type="GO" id="GO:0035556">
    <property type="term" value="P:intracellular signal transduction"/>
    <property type="evidence" value="ECO:0007669"/>
    <property type="project" value="TreeGrafter"/>
</dbReference>
<dbReference type="SUPFAM" id="SSF56112">
    <property type="entry name" value="Protein kinase-like (PK-like)"/>
    <property type="match status" value="1"/>
</dbReference>
<dbReference type="PANTHER" id="PTHR24346:SF110">
    <property type="entry name" value="NON-SPECIFIC SERINE_THREONINE PROTEIN KINASE"/>
    <property type="match status" value="1"/>
</dbReference>
<feature type="compositionally biased region" description="Polar residues" evidence="10">
    <location>
        <begin position="375"/>
        <end position="394"/>
    </location>
</feature>
<evidence type="ECO:0000256" key="3">
    <source>
        <dbReference type="ARBA" id="ARBA00022679"/>
    </source>
</evidence>
<evidence type="ECO:0000313" key="14">
    <source>
        <dbReference type="Proteomes" id="UP000253551"/>
    </source>
</evidence>
<feature type="domain" description="KA1" evidence="12">
    <location>
        <begin position="727"/>
        <end position="777"/>
    </location>
</feature>
<dbReference type="InterPro" id="IPR008271">
    <property type="entry name" value="Ser/Thr_kinase_AS"/>
</dbReference>
<keyword evidence="4 9" id="KW-0547">Nucleotide-binding</keyword>
<dbReference type="InterPro" id="IPR000719">
    <property type="entry name" value="Prot_kinase_dom"/>
</dbReference>
<dbReference type="PROSITE" id="PS50011">
    <property type="entry name" value="PROTEIN_KINASE_DOM"/>
    <property type="match status" value="1"/>
</dbReference>
<evidence type="ECO:0000256" key="10">
    <source>
        <dbReference type="SAM" id="MobiDB-lite"/>
    </source>
</evidence>
<dbReference type="Pfam" id="PF00069">
    <property type="entry name" value="Pkinase"/>
    <property type="match status" value="1"/>
</dbReference>
<dbReference type="OrthoDB" id="193931at2759"/>
<organism evidence="13 14">
    <name type="scientific">Rhizopus stolonifer</name>
    <name type="common">Rhizopus nigricans</name>
    <dbReference type="NCBI Taxonomy" id="4846"/>
    <lineage>
        <taxon>Eukaryota</taxon>
        <taxon>Fungi</taxon>
        <taxon>Fungi incertae sedis</taxon>
        <taxon>Mucoromycota</taxon>
        <taxon>Mucoromycotina</taxon>
        <taxon>Mucoromycetes</taxon>
        <taxon>Mucorales</taxon>
        <taxon>Mucorineae</taxon>
        <taxon>Rhizopodaceae</taxon>
        <taxon>Rhizopus</taxon>
    </lineage>
</organism>
<feature type="compositionally biased region" description="Polar residues" evidence="10">
    <location>
        <begin position="476"/>
        <end position="490"/>
    </location>
</feature>
<evidence type="ECO:0000256" key="1">
    <source>
        <dbReference type="ARBA" id="ARBA00012513"/>
    </source>
</evidence>
<dbReference type="PROSITE" id="PS50032">
    <property type="entry name" value="KA1"/>
    <property type="match status" value="1"/>
</dbReference>
<keyword evidence="3" id="KW-0808">Transferase</keyword>
<keyword evidence="6 9" id="KW-0067">ATP-binding</keyword>
<dbReference type="PANTHER" id="PTHR24346">
    <property type="entry name" value="MAP/MICROTUBULE AFFINITY-REGULATING KINASE"/>
    <property type="match status" value="1"/>
</dbReference>
<dbReference type="EC" id="2.7.11.1" evidence="1"/>
<evidence type="ECO:0000259" key="12">
    <source>
        <dbReference type="PROSITE" id="PS50032"/>
    </source>
</evidence>
<dbReference type="SUPFAM" id="SSF103243">
    <property type="entry name" value="KA1-like"/>
    <property type="match status" value="1"/>
</dbReference>
<evidence type="ECO:0000256" key="6">
    <source>
        <dbReference type="ARBA" id="ARBA00022840"/>
    </source>
</evidence>
<name>A0A367KYQ6_RHIST</name>
<dbReference type="SMART" id="SM00220">
    <property type="entry name" value="S_TKc"/>
    <property type="match status" value="1"/>
</dbReference>
<dbReference type="InterPro" id="IPR011009">
    <property type="entry name" value="Kinase-like_dom_sf"/>
</dbReference>
<evidence type="ECO:0000259" key="11">
    <source>
        <dbReference type="PROSITE" id="PS50011"/>
    </source>
</evidence>
<comment type="catalytic activity">
    <reaction evidence="8">
        <text>L-seryl-[protein] + ATP = O-phospho-L-seryl-[protein] + ADP + H(+)</text>
        <dbReference type="Rhea" id="RHEA:17989"/>
        <dbReference type="Rhea" id="RHEA-COMP:9863"/>
        <dbReference type="Rhea" id="RHEA-COMP:11604"/>
        <dbReference type="ChEBI" id="CHEBI:15378"/>
        <dbReference type="ChEBI" id="CHEBI:29999"/>
        <dbReference type="ChEBI" id="CHEBI:30616"/>
        <dbReference type="ChEBI" id="CHEBI:83421"/>
        <dbReference type="ChEBI" id="CHEBI:456216"/>
        <dbReference type="EC" id="2.7.11.1"/>
    </reaction>
</comment>
<evidence type="ECO:0000256" key="5">
    <source>
        <dbReference type="ARBA" id="ARBA00022777"/>
    </source>
</evidence>
<dbReference type="Pfam" id="PF02149">
    <property type="entry name" value="KA1"/>
    <property type="match status" value="1"/>
</dbReference>
<evidence type="ECO:0000256" key="7">
    <source>
        <dbReference type="ARBA" id="ARBA00047899"/>
    </source>
</evidence>
<feature type="region of interest" description="Disordered" evidence="10">
    <location>
        <begin position="367"/>
        <end position="394"/>
    </location>
</feature>
<dbReference type="Gene3D" id="3.30.310.80">
    <property type="entry name" value="Kinase associated domain 1, KA1"/>
    <property type="match status" value="1"/>
</dbReference>
<dbReference type="GO" id="GO:0004674">
    <property type="term" value="F:protein serine/threonine kinase activity"/>
    <property type="evidence" value="ECO:0007669"/>
    <property type="project" value="UniProtKB-KW"/>
</dbReference>
<feature type="compositionally biased region" description="Polar residues" evidence="10">
    <location>
        <begin position="450"/>
        <end position="468"/>
    </location>
</feature>
<accession>A0A367KYQ6</accession>
<feature type="binding site" evidence="9">
    <location>
        <position position="59"/>
    </location>
    <ligand>
        <name>ATP</name>
        <dbReference type="ChEBI" id="CHEBI:30616"/>
    </ligand>
</feature>
<sequence length="783" mass="89059">MIQVTTKTKQFPKRPTQIKQNKLGPYNLLQTLGEGEFGKVKLGIHSETGEEVAIKLIRKDGAGSDSRINKVEREISILKHLNHPYIVKLYDVVETEKYVGLVLEYASGGELFEYILAHRYLKERDAKKFFAQLISSVQYMHKCKIVHRDLKLENVLIDKNRNIIVTDFGFANQFSTAADDMMSTTCGSPCYAAPELVVNAGLYAGSAVDIWSCGVILFAMLCGYLPFDDDPSNPDSDDINQLYRYIISTRLIFPSHVSLQARDLLEKMLVPDPAKRCTLDFVTRHVWLEDVRDFLSREHKIERSQSTRKTHLSEKSDRFAPVTNNSFVKTDEWIFNEPVQANKPMRHSSMRSSKIPSFITRKPIKEIRSPPTIPEVTTSTENQPEKSVSTSFLSTDPPKEKFLGLFSKSHAKEEVDYSETSTIGNSSLISPCLTEESLATKSIFSRLAEKSSQPSSFTESGITTSSRSSFKDNTPHRTATISHRPTSSVRQEPMFANSSTSLASSGSQPSPEPTQSSRFNLSAVRRSIYRRTKTPTTEPSKPLTHFVKEPTKSQRWTMDKPVPKVQENKVENKKKGKKVMDWIKKKSKPHEVSVKKDKEEDEGEEEEEEEEAALKQENHKEKRIEPVDISEAEPASRGRTLSNNNMFTSKKEDVDTRIQIHSGPIDRAALTSRPPQKIIKEVTRILHILGIESQSDREDGPFVLKCTRRKASKRKEEGLQPIYGEPAIDNGEEIRFVVEMCRFKNLPGLFIVDVKRLKGNVWAYKFLYHKLIDFLDLNKDDYL</sequence>
<dbReference type="Gene3D" id="1.10.510.10">
    <property type="entry name" value="Transferase(Phosphotransferase) domain 1"/>
    <property type="match status" value="1"/>
</dbReference>
<dbReference type="Proteomes" id="UP000253551">
    <property type="component" value="Unassembled WGS sequence"/>
</dbReference>
<dbReference type="InterPro" id="IPR028375">
    <property type="entry name" value="KA1/Ssp2_C"/>
</dbReference>
<dbReference type="PROSITE" id="PS00107">
    <property type="entry name" value="PROTEIN_KINASE_ATP"/>
    <property type="match status" value="1"/>
</dbReference>